<name>A0A7N0VJ77_KALFE</name>
<keyword evidence="3" id="KW-1185">Reference proteome</keyword>
<evidence type="ECO:0000313" key="3">
    <source>
        <dbReference type="Proteomes" id="UP000594263"/>
    </source>
</evidence>
<keyword evidence="1" id="KW-1133">Transmembrane helix</keyword>
<evidence type="ECO:0000313" key="2">
    <source>
        <dbReference type="EnsemblPlants" id="Kaladp1098s0001.1.v1.1.CDS.1"/>
    </source>
</evidence>
<organism evidence="2 3">
    <name type="scientific">Kalanchoe fedtschenkoi</name>
    <name type="common">Lavender scallops</name>
    <name type="synonym">South American air plant</name>
    <dbReference type="NCBI Taxonomy" id="63787"/>
    <lineage>
        <taxon>Eukaryota</taxon>
        <taxon>Viridiplantae</taxon>
        <taxon>Streptophyta</taxon>
        <taxon>Embryophyta</taxon>
        <taxon>Tracheophyta</taxon>
        <taxon>Spermatophyta</taxon>
        <taxon>Magnoliopsida</taxon>
        <taxon>eudicotyledons</taxon>
        <taxon>Gunneridae</taxon>
        <taxon>Pentapetalae</taxon>
        <taxon>Saxifragales</taxon>
        <taxon>Crassulaceae</taxon>
        <taxon>Kalanchoe</taxon>
    </lineage>
</organism>
<sequence>MCLIGAEDCFAEGLPTSSKLCLVLSKLILCMMIMTLGYRLSSFPLLHVSRFEFICQCKTSFSCCSFDS</sequence>
<protein>
    <submittedName>
        <fullName evidence="2">Uncharacterized protein</fullName>
    </submittedName>
</protein>
<dbReference type="Gramene" id="Kaladp1098s0001.1.v1.1">
    <property type="protein sequence ID" value="Kaladp1098s0001.1.v1.1.CDS.1"/>
    <property type="gene ID" value="Kaladp1098s0001.v1.1"/>
</dbReference>
<accession>A0A7N0VJ77</accession>
<dbReference type="EnsemblPlants" id="Kaladp1098s0001.1.v1.1">
    <property type="protein sequence ID" value="Kaladp1098s0001.1.v1.1.CDS.1"/>
    <property type="gene ID" value="Kaladp1098s0001.v1.1"/>
</dbReference>
<keyword evidence="1" id="KW-0472">Membrane</keyword>
<dbReference type="Proteomes" id="UP000594263">
    <property type="component" value="Unplaced"/>
</dbReference>
<evidence type="ECO:0000256" key="1">
    <source>
        <dbReference type="SAM" id="Phobius"/>
    </source>
</evidence>
<dbReference type="AlphaFoldDB" id="A0A7N0VJ77"/>
<feature type="transmembrane region" description="Helical" evidence="1">
    <location>
        <begin position="22"/>
        <end position="40"/>
    </location>
</feature>
<reference evidence="2" key="1">
    <citation type="submission" date="2021-01" db="UniProtKB">
        <authorList>
            <consortium name="EnsemblPlants"/>
        </authorList>
    </citation>
    <scope>IDENTIFICATION</scope>
</reference>
<keyword evidence="1" id="KW-0812">Transmembrane</keyword>
<proteinExistence type="predicted"/>